<evidence type="ECO:0000313" key="2">
    <source>
        <dbReference type="EMBL" id="KAJ8374626.1"/>
    </source>
</evidence>
<organism evidence="2 3">
    <name type="scientific">Synaphobranchus kaupii</name>
    <name type="common">Kaup's arrowtooth eel</name>
    <dbReference type="NCBI Taxonomy" id="118154"/>
    <lineage>
        <taxon>Eukaryota</taxon>
        <taxon>Metazoa</taxon>
        <taxon>Chordata</taxon>
        <taxon>Craniata</taxon>
        <taxon>Vertebrata</taxon>
        <taxon>Euteleostomi</taxon>
        <taxon>Actinopterygii</taxon>
        <taxon>Neopterygii</taxon>
        <taxon>Teleostei</taxon>
        <taxon>Anguilliformes</taxon>
        <taxon>Synaphobranchidae</taxon>
        <taxon>Synaphobranchus</taxon>
    </lineage>
</organism>
<gene>
    <name evidence="2" type="ORF">SKAU_G00052060</name>
</gene>
<feature type="region of interest" description="Disordered" evidence="1">
    <location>
        <begin position="1"/>
        <end position="103"/>
    </location>
</feature>
<comment type="caution">
    <text evidence="2">The sequence shown here is derived from an EMBL/GenBank/DDBJ whole genome shotgun (WGS) entry which is preliminary data.</text>
</comment>
<keyword evidence="3" id="KW-1185">Reference proteome</keyword>
<evidence type="ECO:0000313" key="3">
    <source>
        <dbReference type="Proteomes" id="UP001152622"/>
    </source>
</evidence>
<dbReference type="EMBL" id="JAINUF010000002">
    <property type="protein sequence ID" value="KAJ8374626.1"/>
    <property type="molecule type" value="Genomic_DNA"/>
</dbReference>
<reference evidence="2" key="1">
    <citation type="journal article" date="2023" name="Science">
        <title>Genome structures resolve the early diversification of teleost fishes.</title>
        <authorList>
            <person name="Parey E."/>
            <person name="Louis A."/>
            <person name="Montfort J."/>
            <person name="Bouchez O."/>
            <person name="Roques C."/>
            <person name="Iampietro C."/>
            <person name="Lluch J."/>
            <person name="Castinel A."/>
            <person name="Donnadieu C."/>
            <person name="Desvignes T."/>
            <person name="Floi Bucao C."/>
            <person name="Jouanno E."/>
            <person name="Wen M."/>
            <person name="Mejri S."/>
            <person name="Dirks R."/>
            <person name="Jansen H."/>
            <person name="Henkel C."/>
            <person name="Chen W.J."/>
            <person name="Zahm M."/>
            <person name="Cabau C."/>
            <person name="Klopp C."/>
            <person name="Thompson A.W."/>
            <person name="Robinson-Rechavi M."/>
            <person name="Braasch I."/>
            <person name="Lecointre G."/>
            <person name="Bobe J."/>
            <person name="Postlethwait J.H."/>
            <person name="Berthelot C."/>
            <person name="Roest Crollius H."/>
            <person name="Guiguen Y."/>
        </authorList>
    </citation>
    <scope>NUCLEOTIDE SEQUENCE</scope>
    <source>
        <strain evidence="2">WJC10195</strain>
    </source>
</reference>
<proteinExistence type="predicted"/>
<protein>
    <submittedName>
        <fullName evidence="2">Uncharacterized protein</fullName>
    </submittedName>
</protein>
<dbReference type="Proteomes" id="UP001152622">
    <property type="component" value="Chromosome 2"/>
</dbReference>
<dbReference type="AlphaFoldDB" id="A0A9Q1J8Q9"/>
<name>A0A9Q1J8Q9_SYNKA</name>
<evidence type="ECO:0000256" key="1">
    <source>
        <dbReference type="SAM" id="MobiDB-lite"/>
    </source>
</evidence>
<accession>A0A9Q1J8Q9</accession>
<sequence length="121" mass="12841">MGVTKVYGRHSRMEQTTSPHCGGVSAPAWMAAQGRDARSPPGDGRFSQDARASPSPPSHALPNKPMRTEHAFGDDGSLPDGGEVSMQTACKGSPGPVRRCSPCDRKGERALRLTAELKLKT</sequence>